<feature type="transmembrane region" description="Helical" evidence="2">
    <location>
        <begin position="109"/>
        <end position="128"/>
    </location>
</feature>
<accession>A0A3N0AG87</accession>
<protein>
    <submittedName>
        <fullName evidence="4">Transcriptional regulator</fullName>
    </submittedName>
</protein>
<dbReference type="Proteomes" id="UP000267368">
    <property type="component" value="Unassembled WGS sequence"/>
</dbReference>
<keyword evidence="5" id="KW-1185">Reference proteome</keyword>
<reference evidence="5" key="1">
    <citation type="submission" date="2018-05" db="EMBL/GenBank/DDBJ databases">
        <title>Genome Sequencing of selected type strains of the family Eggerthellaceae.</title>
        <authorList>
            <person name="Danylec N."/>
            <person name="Stoll D.A."/>
            <person name="Doetsch A."/>
            <person name="Huch M."/>
        </authorList>
    </citation>
    <scope>NUCLEOTIDE SEQUENCE [LARGE SCALE GENOMIC DNA]</scope>
    <source>
        <strain evidence="5">DSM 17537</strain>
    </source>
</reference>
<dbReference type="InterPro" id="IPR001387">
    <property type="entry name" value="Cro/C1-type_HTH"/>
</dbReference>
<sequence length="212" mass="23337">MDISNQIKKRRTDMGLSQEELAERIYVSRQTISNWETDKTYPDIQSLLMLSVLFDTTIDVLVKGDLEVMEKTVASADAKKMRILEIGMFVLLALMIPFALAGITLWGPLGVLLGLAPWAASMAVAVVIERMKIENDVQTYREILAFAKGEAVDRSARTDRTMARQRKLKAAYGEKPLWKALVRGLGIGIVAVALGAIAGYASAMLFDAALPF</sequence>
<evidence type="ECO:0000313" key="5">
    <source>
        <dbReference type="Proteomes" id="UP000267368"/>
    </source>
</evidence>
<keyword evidence="2" id="KW-1133">Transmembrane helix</keyword>
<feature type="transmembrane region" description="Helical" evidence="2">
    <location>
        <begin position="83"/>
        <end position="103"/>
    </location>
</feature>
<evidence type="ECO:0000313" key="4">
    <source>
        <dbReference type="EMBL" id="RNL19935.1"/>
    </source>
</evidence>
<organism evidence="4 5">
    <name type="scientific">Slackia faecicanis</name>
    <dbReference type="NCBI Taxonomy" id="255723"/>
    <lineage>
        <taxon>Bacteria</taxon>
        <taxon>Bacillati</taxon>
        <taxon>Actinomycetota</taxon>
        <taxon>Coriobacteriia</taxon>
        <taxon>Eggerthellales</taxon>
        <taxon>Eggerthellaceae</taxon>
        <taxon>Slackia</taxon>
    </lineage>
</organism>
<dbReference type="EMBL" id="QICB01000003">
    <property type="protein sequence ID" value="RNL19935.1"/>
    <property type="molecule type" value="Genomic_DNA"/>
</dbReference>
<comment type="caution">
    <text evidence="4">The sequence shown here is derived from an EMBL/GenBank/DDBJ whole genome shotgun (WGS) entry which is preliminary data.</text>
</comment>
<evidence type="ECO:0000256" key="1">
    <source>
        <dbReference type="ARBA" id="ARBA00023125"/>
    </source>
</evidence>
<keyword evidence="2" id="KW-0812">Transmembrane</keyword>
<evidence type="ECO:0000256" key="2">
    <source>
        <dbReference type="SAM" id="Phobius"/>
    </source>
</evidence>
<keyword evidence="1" id="KW-0238">DNA-binding</keyword>
<name>A0A3N0AG87_9ACTN</name>
<dbReference type="PANTHER" id="PTHR46558">
    <property type="entry name" value="TRACRIPTIONAL REGULATORY PROTEIN-RELATED-RELATED"/>
    <property type="match status" value="1"/>
</dbReference>
<feature type="domain" description="HTH cro/C1-type" evidence="3">
    <location>
        <begin position="7"/>
        <end position="61"/>
    </location>
</feature>
<dbReference type="SUPFAM" id="SSF47413">
    <property type="entry name" value="lambda repressor-like DNA-binding domains"/>
    <property type="match status" value="1"/>
</dbReference>
<evidence type="ECO:0000259" key="3">
    <source>
        <dbReference type="PROSITE" id="PS50943"/>
    </source>
</evidence>
<dbReference type="Gene3D" id="1.10.260.40">
    <property type="entry name" value="lambda repressor-like DNA-binding domains"/>
    <property type="match status" value="1"/>
</dbReference>
<dbReference type="InterPro" id="IPR010982">
    <property type="entry name" value="Lambda_DNA-bd_dom_sf"/>
</dbReference>
<dbReference type="RefSeq" id="WP_123198255.1">
    <property type="nucleotide sequence ID" value="NZ_QICB01000003.1"/>
</dbReference>
<dbReference type="SMART" id="SM00530">
    <property type="entry name" value="HTH_XRE"/>
    <property type="match status" value="1"/>
</dbReference>
<feature type="transmembrane region" description="Helical" evidence="2">
    <location>
        <begin position="185"/>
        <end position="206"/>
    </location>
</feature>
<dbReference type="PROSITE" id="PS50943">
    <property type="entry name" value="HTH_CROC1"/>
    <property type="match status" value="1"/>
</dbReference>
<dbReference type="CDD" id="cd00093">
    <property type="entry name" value="HTH_XRE"/>
    <property type="match status" value="1"/>
</dbReference>
<dbReference type="GO" id="GO:0003677">
    <property type="term" value="F:DNA binding"/>
    <property type="evidence" value="ECO:0007669"/>
    <property type="project" value="UniProtKB-KW"/>
</dbReference>
<gene>
    <name evidence="4" type="ORF">DMP07_06150</name>
</gene>
<dbReference type="OrthoDB" id="9805856at2"/>
<proteinExistence type="predicted"/>
<dbReference type="Pfam" id="PF01381">
    <property type="entry name" value="HTH_3"/>
    <property type="match status" value="1"/>
</dbReference>
<dbReference type="AlphaFoldDB" id="A0A3N0AG87"/>
<dbReference type="PANTHER" id="PTHR46558:SF15">
    <property type="entry name" value="HELIX-TURN-HELIX DOMAIN PROTEIN"/>
    <property type="match status" value="1"/>
</dbReference>
<keyword evidence="2" id="KW-0472">Membrane</keyword>